<dbReference type="Proteomes" id="UP000195569">
    <property type="component" value="Unassembled WGS sequence"/>
</dbReference>
<name>A0A1N7SSI4_9BURK</name>
<reference evidence="2" key="1">
    <citation type="submission" date="2016-12" db="EMBL/GenBank/DDBJ databases">
        <authorList>
            <person name="Moulin L."/>
        </authorList>
    </citation>
    <scope>NUCLEOTIDE SEQUENCE [LARGE SCALE GENOMIC DNA]</scope>
    <source>
        <strain evidence="2">STM 7183</strain>
    </source>
</reference>
<accession>A0A1N7SSI4</accession>
<evidence type="ECO:0000256" key="1">
    <source>
        <dbReference type="SAM" id="MobiDB-lite"/>
    </source>
</evidence>
<gene>
    <name evidence="2" type="ORF">BN2476_830015</name>
</gene>
<dbReference type="AlphaFoldDB" id="A0A1N7SSI4"/>
<organism evidence="2 3">
    <name type="scientific">Paraburkholderia piptadeniae</name>
    <dbReference type="NCBI Taxonomy" id="1701573"/>
    <lineage>
        <taxon>Bacteria</taxon>
        <taxon>Pseudomonadati</taxon>
        <taxon>Pseudomonadota</taxon>
        <taxon>Betaproteobacteria</taxon>
        <taxon>Burkholderiales</taxon>
        <taxon>Burkholderiaceae</taxon>
        <taxon>Paraburkholderia</taxon>
    </lineage>
</organism>
<evidence type="ECO:0000313" key="2">
    <source>
        <dbReference type="EMBL" id="SIT50444.1"/>
    </source>
</evidence>
<dbReference type="EMBL" id="CYGY02000083">
    <property type="protein sequence ID" value="SIT50444.1"/>
    <property type="molecule type" value="Genomic_DNA"/>
</dbReference>
<protein>
    <submittedName>
        <fullName evidence="2">Uncharacterized protein</fullName>
    </submittedName>
</protein>
<dbReference type="RefSeq" id="WP_087739144.1">
    <property type="nucleotide sequence ID" value="NZ_CYGY02000083.1"/>
</dbReference>
<keyword evidence="3" id="KW-1185">Reference proteome</keyword>
<proteinExistence type="predicted"/>
<sequence length="77" mass="8452">MTVTVKTEKATVAYGRTVRGPDRKKYRPGDEVELPVAEVKALRERGFLVDPKAASVKRGNGPEFGGSRRPAVRRVGE</sequence>
<dbReference type="OrthoDB" id="9884737at2"/>
<evidence type="ECO:0000313" key="3">
    <source>
        <dbReference type="Proteomes" id="UP000195569"/>
    </source>
</evidence>
<feature type="region of interest" description="Disordered" evidence="1">
    <location>
        <begin position="54"/>
        <end position="77"/>
    </location>
</feature>
<comment type="caution">
    <text evidence="2">The sequence shown here is derived from an EMBL/GenBank/DDBJ whole genome shotgun (WGS) entry which is preliminary data.</text>
</comment>